<comment type="similarity">
    <text evidence="6">Belongs to the aldolase class II family. MtnB subfamily.</text>
</comment>
<dbReference type="PANTHER" id="PTHR22789">
    <property type="entry name" value="FUCULOSE PHOSPHATE ALDOLASE"/>
    <property type="match status" value="1"/>
</dbReference>
<dbReference type="GO" id="GO:0019509">
    <property type="term" value="P:L-methionine salvage from methylthioadenosine"/>
    <property type="evidence" value="ECO:0007669"/>
    <property type="project" value="UniProtKB-UniRule"/>
</dbReference>
<dbReference type="NCBIfam" id="TIGR03328">
    <property type="entry name" value="salvage_mtnB"/>
    <property type="match status" value="1"/>
</dbReference>
<keyword evidence="4 6" id="KW-0486">Methionine biosynthesis</keyword>
<evidence type="ECO:0000259" key="7">
    <source>
        <dbReference type="SMART" id="SM01007"/>
    </source>
</evidence>
<dbReference type="NCBIfam" id="NF006672">
    <property type="entry name" value="PRK09220.1"/>
    <property type="match status" value="1"/>
</dbReference>
<evidence type="ECO:0000313" key="9">
    <source>
        <dbReference type="Proteomes" id="UP000500767"/>
    </source>
</evidence>
<dbReference type="GO" id="GO:0005829">
    <property type="term" value="C:cytosol"/>
    <property type="evidence" value="ECO:0007669"/>
    <property type="project" value="TreeGrafter"/>
</dbReference>
<evidence type="ECO:0000256" key="6">
    <source>
        <dbReference type="HAMAP-Rule" id="MF_01677"/>
    </source>
</evidence>
<dbReference type="PANTHER" id="PTHR22789:SF0">
    <property type="entry name" value="3-OXO-TETRONATE 4-PHOSPHATE DECARBOXYLASE-RELATED"/>
    <property type="match status" value="1"/>
</dbReference>
<sequence>MNQSKPAAGHAPAASDDAWLTAADEIVAAGRRLDRHGWVPATAGNISRRLPDGRIAITRSGCHKGFLTPQDVIEVDLDGLATIPRIRPSAETRLHTDLYRRILPEGAVIHGHSVAATVLSMHEPDRRSSDGSWDAIEFSGYELLKAFEGQDTHQASLHLPIYDNDQDIARLAELISPDLGKCPMGYLIRGHGVYVWGRTMDMALARLEGLEFLLACVLERRKLESRP</sequence>
<keyword evidence="3 6" id="KW-0862">Zinc</keyword>
<keyword evidence="9" id="KW-1185">Reference proteome</keyword>
<dbReference type="EMBL" id="CP053708">
    <property type="protein sequence ID" value="QKE91559.1"/>
    <property type="molecule type" value="Genomic_DNA"/>
</dbReference>
<dbReference type="GO" id="GO:0019323">
    <property type="term" value="P:pentose catabolic process"/>
    <property type="evidence" value="ECO:0007669"/>
    <property type="project" value="TreeGrafter"/>
</dbReference>
<dbReference type="Proteomes" id="UP000500767">
    <property type="component" value="Chromosome"/>
</dbReference>
<name>A0A6M8HSR3_9PROT</name>
<keyword evidence="1 6" id="KW-0028">Amino-acid biosynthesis</keyword>
<reference evidence="8 9" key="1">
    <citation type="journal article" date="2014" name="World J. Microbiol. Biotechnol.">
        <title>Biodiversity and physiological characteristics of Antarctic and Arctic lichens-associated bacteria.</title>
        <authorList>
            <person name="Lee Y.M."/>
            <person name="Kim E.H."/>
            <person name="Lee H.K."/>
            <person name="Hong S.G."/>
        </authorList>
    </citation>
    <scope>NUCLEOTIDE SEQUENCE [LARGE SCALE GENOMIC DNA]</scope>
    <source>
        <strain evidence="8 9">PAMC 26569</strain>
    </source>
</reference>
<dbReference type="GO" id="GO:0046570">
    <property type="term" value="F:methylthioribulose 1-phosphate dehydratase activity"/>
    <property type="evidence" value="ECO:0007669"/>
    <property type="project" value="UniProtKB-UniRule"/>
</dbReference>
<comment type="cofactor">
    <cofactor evidence="6">
        <name>Zn(2+)</name>
        <dbReference type="ChEBI" id="CHEBI:29105"/>
    </cofactor>
    <text evidence="6">Binds 1 zinc ion per subunit.</text>
</comment>
<keyword evidence="5 6" id="KW-0456">Lyase</keyword>
<dbReference type="Gene3D" id="3.40.225.10">
    <property type="entry name" value="Class II aldolase/adducin N-terminal domain"/>
    <property type="match status" value="1"/>
</dbReference>
<evidence type="ECO:0000256" key="4">
    <source>
        <dbReference type="ARBA" id="ARBA00023167"/>
    </source>
</evidence>
<evidence type="ECO:0000256" key="1">
    <source>
        <dbReference type="ARBA" id="ARBA00022605"/>
    </source>
</evidence>
<comment type="pathway">
    <text evidence="6">Amino-acid biosynthesis; L-methionine biosynthesis via salvage pathway; L-methionine from S-methyl-5-thio-alpha-D-ribose 1-phosphate: step 2/6.</text>
</comment>
<dbReference type="GO" id="GO:0008270">
    <property type="term" value="F:zinc ion binding"/>
    <property type="evidence" value="ECO:0007669"/>
    <property type="project" value="UniProtKB-UniRule"/>
</dbReference>
<evidence type="ECO:0000313" key="8">
    <source>
        <dbReference type="EMBL" id="QKE91559.1"/>
    </source>
</evidence>
<feature type="binding site" evidence="6">
    <location>
        <position position="112"/>
    </location>
    <ligand>
        <name>Zn(2+)</name>
        <dbReference type="ChEBI" id="CHEBI:29105"/>
    </ligand>
</feature>
<dbReference type="AlphaFoldDB" id="A0A6M8HSR3"/>
<feature type="binding site" evidence="6">
    <location>
        <position position="110"/>
    </location>
    <ligand>
        <name>Zn(2+)</name>
        <dbReference type="ChEBI" id="CHEBI:29105"/>
    </ligand>
</feature>
<dbReference type="RefSeq" id="WP_171832913.1">
    <property type="nucleotide sequence ID" value="NZ_CP053708.1"/>
</dbReference>
<protein>
    <recommendedName>
        <fullName evidence="6">Methylthioribulose-1-phosphate dehydratase</fullName>
        <shortName evidence="6">MTRu-1-P dehydratase</shortName>
        <ecNumber evidence="6">4.2.1.109</ecNumber>
    </recommendedName>
</protein>
<gene>
    <name evidence="6" type="primary">mtnB</name>
    <name evidence="8" type="ORF">HN018_17325</name>
</gene>
<comment type="function">
    <text evidence="6">Catalyzes the dehydration of methylthioribulose-1-phosphate (MTRu-1-P) into 2,3-diketo-5-methylthiopentyl-1-phosphate (DK-MTP-1-P).</text>
</comment>
<dbReference type="SMART" id="SM01007">
    <property type="entry name" value="Aldolase_II"/>
    <property type="match status" value="1"/>
</dbReference>
<evidence type="ECO:0000256" key="2">
    <source>
        <dbReference type="ARBA" id="ARBA00022723"/>
    </source>
</evidence>
<dbReference type="HAMAP" id="MF_01677">
    <property type="entry name" value="Salvage_MtnB"/>
    <property type="match status" value="1"/>
</dbReference>
<dbReference type="InterPro" id="IPR001303">
    <property type="entry name" value="Aldolase_II/adducin_N"/>
</dbReference>
<dbReference type="InterPro" id="IPR017714">
    <property type="entry name" value="MethylthioRu-1-P_deHdtase_MtnB"/>
</dbReference>
<dbReference type="EC" id="4.2.1.109" evidence="6"/>
<dbReference type="InterPro" id="IPR036409">
    <property type="entry name" value="Aldolase_II/adducin_N_sf"/>
</dbReference>
<dbReference type="Pfam" id="PF00596">
    <property type="entry name" value="Aldolase_II"/>
    <property type="match status" value="1"/>
</dbReference>
<evidence type="ECO:0000256" key="5">
    <source>
        <dbReference type="ARBA" id="ARBA00023239"/>
    </source>
</evidence>
<dbReference type="GO" id="GO:0016832">
    <property type="term" value="F:aldehyde-lyase activity"/>
    <property type="evidence" value="ECO:0007669"/>
    <property type="project" value="TreeGrafter"/>
</dbReference>
<keyword evidence="2 6" id="KW-0479">Metal-binding</keyword>
<comment type="catalytic activity">
    <reaction evidence="6">
        <text>5-(methylsulfanyl)-D-ribulose 1-phosphate = 5-methylsulfanyl-2,3-dioxopentyl phosphate + H2O</text>
        <dbReference type="Rhea" id="RHEA:15549"/>
        <dbReference type="ChEBI" id="CHEBI:15377"/>
        <dbReference type="ChEBI" id="CHEBI:58548"/>
        <dbReference type="ChEBI" id="CHEBI:58828"/>
        <dbReference type="EC" id="4.2.1.109"/>
    </reaction>
</comment>
<dbReference type="SUPFAM" id="SSF53639">
    <property type="entry name" value="AraD/HMP-PK domain-like"/>
    <property type="match status" value="1"/>
</dbReference>
<feature type="domain" description="Class II aldolase/adducin N-terminal" evidence="7">
    <location>
        <begin position="24"/>
        <end position="218"/>
    </location>
</feature>
<dbReference type="KEGG" id="lck:HN018_17325"/>
<evidence type="ECO:0000256" key="3">
    <source>
        <dbReference type="ARBA" id="ARBA00022833"/>
    </source>
</evidence>
<dbReference type="InterPro" id="IPR050197">
    <property type="entry name" value="Aldolase_class_II_sugar_metab"/>
</dbReference>
<proteinExistence type="inferred from homology"/>
<organism evidence="8 9">
    <name type="scientific">Lichenicola cladoniae</name>
    <dbReference type="NCBI Taxonomy" id="1484109"/>
    <lineage>
        <taxon>Bacteria</taxon>
        <taxon>Pseudomonadati</taxon>
        <taxon>Pseudomonadota</taxon>
        <taxon>Alphaproteobacteria</taxon>
        <taxon>Acetobacterales</taxon>
        <taxon>Acetobacteraceae</taxon>
        <taxon>Lichenicola</taxon>
    </lineage>
</organism>
<dbReference type="UniPathway" id="UPA00904">
    <property type="reaction ID" value="UER00875"/>
</dbReference>
<accession>A0A6M8HSR3</accession>